<evidence type="ECO:0008006" key="4">
    <source>
        <dbReference type="Google" id="ProtNLM"/>
    </source>
</evidence>
<proteinExistence type="predicted"/>
<sequence length="277" mass="29982">MAASRVLALSALASTCAGLAQRKDDVLVTHNLTICNGYADRRPLSVYTMTNKAKLTENPLEYKACKLISLELGEGERLDFKLGGLSVGTFRAAGLPYTPSNLLLVPFHKDTKTMSAAFASHAFNSMEGSQVAVIDAYVGSVNNTMFIQTTSRSNRQRGELKAGASISIPPREYTVSINNEKGKHLKERKLDAAANTRYVVMRVGSEADGHEEDLVISAATGNDFAKDGSGSLRSSLGALALLRPRERRKRADAQMLARSIPFSLINNFSLSHPEASF</sequence>
<gene>
    <name evidence="2" type="ORF">PCOR1329_LOCUS12640</name>
</gene>
<accession>A0ABN9QK19</accession>
<feature type="signal peptide" evidence="1">
    <location>
        <begin position="1"/>
        <end position="18"/>
    </location>
</feature>
<evidence type="ECO:0000313" key="2">
    <source>
        <dbReference type="EMBL" id="CAK0806405.1"/>
    </source>
</evidence>
<keyword evidence="1" id="KW-0732">Signal</keyword>
<evidence type="ECO:0000313" key="3">
    <source>
        <dbReference type="Proteomes" id="UP001189429"/>
    </source>
</evidence>
<feature type="chain" id="PRO_5046413268" description="Dolichyl-diphosphooligosaccharide--protein glycosyltransferase subunit 1" evidence="1">
    <location>
        <begin position="19"/>
        <end position="277"/>
    </location>
</feature>
<organism evidence="2 3">
    <name type="scientific">Prorocentrum cordatum</name>
    <dbReference type="NCBI Taxonomy" id="2364126"/>
    <lineage>
        <taxon>Eukaryota</taxon>
        <taxon>Sar</taxon>
        <taxon>Alveolata</taxon>
        <taxon>Dinophyceae</taxon>
        <taxon>Prorocentrales</taxon>
        <taxon>Prorocentraceae</taxon>
        <taxon>Prorocentrum</taxon>
    </lineage>
</organism>
<dbReference type="Proteomes" id="UP001189429">
    <property type="component" value="Unassembled WGS sequence"/>
</dbReference>
<name>A0ABN9QK19_9DINO</name>
<evidence type="ECO:0000256" key="1">
    <source>
        <dbReference type="SAM" id="SignalP"/>
    </source>
</evidence>
<dbReference type="EMBL" id="CAUYUJ010003703">
    <property type="protein sequence ID" value="CAK0806405.1"/>
    <property type="molecule type" value="Genomic_DNA"/>
</dbReference>
<protein>
    <recommendedName>
        <fullName evidence="4">Dolichyl-diphosphooligosaccharide--protein glycosyltransferase subunit 1</fullName>
    </recommendedName>
</protein>
<keyword evidence="3" id="KW-1185">Reference proteome</keyword>
<reference evidence="2" key="1">
    <citation type="submission" date="2023-10" db="EMBL/GenBank/DDBJ databases">
        <authorList>
            <person name="Chen Y."/>
            <person name="Shah S."/>
            <person name="Dougan E. K."/>
            <person name="Thang M."/>
            <person name="Chan C."/>
        </authorList>
    </citation>
    <scope>NUCLEOTIDE SEQUENCE [LARGE SCALE GENOMIC DNA]</scope>
</reference>
<comment type="caution">
    <text evidence="2">The sequence shown here is derived from an EMBL/GenBank/DDBJ whole genome shotgun (WGS) entry which is preliminary data.</text>
</comment>